<dbReference type="Pfam" id="PF13692">
    <property type="entry name" value="Glyco_trans_1_4"/>
    <property type="match status" value="1"/>
</dbReference>
<gene>
    <name evidence="5" type="ORF">D7318_31565</name>
    <name evidence="4" type="ORF">D7319_31695</name>
</gene>
<dbReference type="EMBL" id="RBDY01000051">
    <property type="protein sequence ID" value="RKN13237.1"/>
    <property type="molecule type" value="Genomic_DNA"/>
</dbReference>
<evidence type="ECO:0000313" key="6">
    <source>
        <dbReference type="Proteomes" id="UP000268652"/>
    </source>
</evidence>
<dbReference type="GO" id="GO:0016757">
    <property type="term" value="F:glycosyltransferase activity"/>
    <property type="evidence" value="ECO:0007669"/>
    <property type="project" value="UniProtKB-KW"/>
</dbReference>
<dbReference type="SUPFAM" id="SSF53756">
    <property type="entry name" value="UDP-Glycosyltransferase/glycogen phosphorylase"/>
    <property type="match status" value="1"/>
</dbReference>
<keyword evidence="2 4" id="KW-0808">Transferase</keyword>
<dbReference type="InterPro" id="IPR028098">
    <property type="entry name" value="Glyco_trans_4-like_N"/>
</dbReference>
<dbReference type="CDD" id="cd03801">
    <property type="entry name" value="GT4_PimA-like"/>
    <property type="match status" value="1"/>
</dbReference>
<dbReference type="Pfam" id="PF13439">
    <property type="entry name" value="Glyco_transf_4"/>
    <property type="match status" value="1"/>
</dbReference>
<dbReference type="Gene3D" id="3.40.50.2000">
    <property type="entry name" value="Glycogen Phosphorylase B"/>
    <property type="match status" value="2"/>
</dbReference>
<dbReference type="PANTHER" id="PTHR45947:SF3">
    <property type="entry name" value="SULFOQUINOVOSYL TRANSFERASE SQD2"/>
    <property type="match status" value="1"/>
</dbReference>
<evidence type="ECO:0000259" key="3">
    <source>
        <dbReference type="Pfam" id="PF13439"/>
    </source>
</evidence>
<dbReference type="AlphaFoldDB" id="A0A3A9VRM3"/>
<dbReference type="Proteomes" id="UP000268652">
    <property type="component" value="Unassembled WGS sequence"/>
</dbReference>
<evidence type="ECO:0000256" key="2">
    <source>
        <dbReference type="ARBA" id="ARBA00022679"/>
    </source>
</evidence>
<organism evidence="4 7">
    <name type="scientific">Streptomyces radicis</name>
    <dbReference type="NCBI Taxonomy" id="1750517"/>
    <lineage>
        <taxon>Bacteria</taxon>
        <taxon>Bacillati</taxon>
        <taxon>Actinomycetota</taxon>
        <taxon>Actinomycetes</taxon>
        <taxon>Kitasatosporales</taxon>
        <taxon>Streptomycetaceae</taxon>
        <taxon>Streptomyces</taxon>
    </lineage>
</organism>
<reference evidence="6 7" key="1">
    <citation type="submission" date="2018-09" db="EMBL/GenBank/DDBJ databases">
        <title>Streptomyces sp. nov. DS1-2, an endophytic actinomycete isolated from roots of Dendrobium scabrilingue.</title>
        <authorList>
            <person name="Kuncharoen N."/>
            <person name="Kudo T."/>
            <person name="Ohkuma M."/>
            <person name="Yuki M."/>
            <person name="Tanasupawat S."/>
        </authorList>
    </citation>
    <scope>NUCLEOTIDE SEQUENCE [LARGE SCALE GENOMIC DNA]</scope>
    <source>
        <strain evidence="4 7">AZ1-7</strain>
        <strain evidence="5 6">DS1-2</strain>
    </source>
</reference>
<dbReference type="InterPro" id="IPR050194">
    <property type="entry name" value="Glycosyltransferase_grp1"/>
</dbReference>
<feature type="domain" description="Glycosyltransferase subfamily 4-like N-terminal" evidence="3">
    <location>
        <begin position="17"/>
        <end position="166"/>
    </location>
</feature>
<name>A0A3A9VRM3_9ACTN</name>
<protein>
    <submittedName>
        <fullName evidence="4">Glycosyltransferase</fullName>
    </submittedName>
</protein>
<dbReference type="OrthoDB" id="3514322at2"/>
<dbReference type="PANTHER" id="PTHR45947">
    <property type="entry name" value="SULFOQUINOVOSYL TRANSFERASE SQD2"/>
    <property type="match status" value="1"/>
</dbReference>
<evidence type="ECO:0000256" key="1">
    <source>
        <dbReference type="ARBA" id="ARBA00022676"/>
    </source>
</evidence>
<accession>A0A3A9VRM3</accession>
<evidence type="ECO:0000313" key="5">
    <source>
        <dbReference type="EMBL" id="RKN13237.1"/>
    </source>
</evidence>
<dbReference type="EMBL" id="RBDX01000052">
    <property type="protein sequence ID" value="RKN03380.1"/>
    <property type="molecule type" value="Genomic_DNA"/>
</dbReference>
<comment type="caution">
    <text evidence="4">The sequence shown here is derived from an EMBL/GenBank/DDBJ whole genome shotgun (WGS) entry which is preliminary data.</text>
</comment>
<keyword evidence="1" id="KW-0328">Glycosyltransferase</keyword>
<sequence length="367" mass="38832">MTVAFVLLTYNTDEPAGIERSVASLAEGMRAQGHRTLIVAAGPATGHHVPGLVRLASIRLPRPAVEADLTKQLTDTGPVERELHDLLTTHRVDLVCWVDAVWGLGYLAPAPPGVATALMVHVLRTDEPMHASLAHHPAVITVSDFLLDQAADAGLDTTMWQVVPNALLHTAAPPSPAEREELRRAGPVRIVARAEPHKGTAELLRALPAELGREVEIVLAPAGFEYWPGMQEQVLDACRELAADLPQVRLLPALPWHGVQPFLARAAVTAVASTSPETFGNVAAEALSVGTPVMGYELGHLPALTGPAGRLLPLADGPDRLWRALDALLADRVGYHAASCAAPGQVAAHTPIAVAQAFLDATVGVRR</sequence>
<keyword evidence="6" id="KW-1185">Reference proteome</keyword>
<evidence type="ECO:0000313" key="4">
    <source>
        <dbReference type="EMBL" id="RKN03380.1"/>
    </source>
</evidence>
<dbReference type="GO" id="GO:1901137">
    <property type="term" value="P:carbohydrate derivative biosynthetic process"/>
    <property type="evidence" value="ECO:0007669"/>
    <property type="project" value="UniProtKB-ARBA"/>
</dbReference>
<dbReference type="Proteomes" id="UP000275024">
    <property type="component" value="Unassembled WGS sequence"/>
</dbReference>
<evidence type="ECO:0000313" key="7">
    <source>
        <dbReference type="Proteomes" id="UP000275024"/>
    </source>
</evidence>
<proteinExistence type="predicted"/>